<dbReference type="InterPro" id="IPR005119">
    <property type="entry name" value="LysR_subst-bd"/>
</dbReference>
<accession>A0A1P8MY49</accession>
<dbReference type="PROSITE" id="PS50931">
    <property type="entry name" value="HTH_LYSR"/>
    <property type="match status" value="1"/>
</dbReference>
<dbReference type="AlphaFoldDB" id="A0A1P8MY49"/>
<evidence type="ECO:0000256" key="1">
    <source>
        <dbReference type="ARBA" id="ARBA00009437"/>
    </source>
</evidence>
<keyword evidence="2" id="KW-0805">Transcription regulation</keyword>
<keyword evidence="4" id="KW-0804">Transcription</keyword>
<keyword evidence="3" id="KW-0238">DNA-binding</keyword>
<dbReference type="KEGG" id="tom:BWR18_16000"/>
<proteinExistence type="inferred from homology"/>
<dbReference type="STRING" id="299262.BWR18_16000"/>
<comment type="similarity">
    <text evidence="1">Belongs to the LysR transcriptional regulatory family.</text>
</comment>
<dbReference type="SUPFAM" id="SSF46785">
    <property type="entry name" value="Winged helix' DNA-binding domain"/>
    <property type="match status" value="1"/>
</dbReference>
<dbReference type="InterPro" id="IPR050950">
    <property type="entry name" value="HTH-type_LysR_regulators"/>
</dbReference>
<dbReference type="PANTHER" id="PTHR30419">
    <property type="entry name" value="HTH-TYPE TRANSCRIPTIONAL REGULATOR YBHD"/>
    <property type="match status" value="1"/>
</dbReference>
<feature type="domain" description="HTH lysR-type" evidence="5">
    <location>
        <begin position="1"/>
        <end position="57"/>
    </location>
</feature>
<dbReference type="Gene3D" id="1.10.10.10">
    <property type="entry name" value="Winged helix-like DNA-binding domain superfamily/Winged helix DNA-binding domain"/>
    <property type="match status" value="1"/>
</dbReference>
<evidence type="ECO:0000256" key="2">
    <source>
        <dbReference type="ARBA" id="ARBA00023015"/>
    </source>
</evidence>
<sequence length="296" mass="32225">MERNLAAFLAVAQHGSLTDASDALGVTQPSVTKRIANLEASYGTLLFERDRRGMRLTEAGKMLLENAERIALEYRLSREKIGAIASPGLSVLRVGAGPLFHLSCVASLFIELKSRFPDLRLDLKTDMTQLARDALLTGEIDLYLGVLDGAGVEAEISSTTVTEVEHGVVMRPDHAATGHAAIDVCALAGQQWVIFGSDPETEDTLRQLLKPGAATEDVIDVRTTSFTTGLQLVREGPFIMSAPLQLASRVSVEGLVMRRTQQGLPRREAGVHLRQSALDYGVMKACLEFFARFEFL</sequence>
<dbReference type="Pfam" id="PF03466">
    <property type="entry name" value="LysR_substrate"/>
    <property type="match status" value="1"/>
</dbReference>
<dbReference type="EMBL" id="CP019312">
    <property type="protein sequence ID" value="APX13017.1"/>
    <property type="molecule type" value="Genomic_DNA"/>
</dbReference>
<dbReference type="InterPro" id="IPR036388">
    <property type="entry name" value="WH-like_DNA-bd_sf"/>
</dbReference>
<evidence type="ECO:0000256" key="4">
    <source>
        <dbReference type="ARBA" id="ARBA00023163"/>
    </source>
</evidence>
<evidence type="ECO:0000313" key="6">
    <source>
        <dbReference type="EMBL" id="APX13017.1"/>
    </source>
</evidence>
<dbReference type="SUPFAM" id="SSF53850">
    <property type="entry name" value="Periplasmic binding protein-like II"/>
    <property type="match status" value="1"/>
</dbReference>
<dbReference type="PRINTS" id="PR00039">
    <property type="entry name" value="HTHLYSR"/>
</dbReference>
<dbReference type="GO" id="GO:0005829">
    <property type="term" value="C:cytosol"/>
    <property type="evidence" value="ECO:0007669"/>
    <property type="project" value="TreeGrafter"/>
</dbReference>
<dbReference type="InterPro" id="IPR036390">
    <property type="entry name" value="WH_DNA-bd_sf"/>
</dbReference>
<dbReference type="GO" id="GO:0003700">
    <property type="term" value="F:DNA-binding transcription factor activity"/>
    <property type="evidence" value="ECO:0007669"/>
    <property type="project" value="InterPro"/>
</dbReference>
<dbReference type="FunFam" id="1.10.10.10:FF:000001">
    <property type="entry name" value="LysR family transcriptional regulator"/>
    <property type="match status" value="1"/>
</dbReference>
<dbReference type="PANTHER" id="PTHR30419:SF7">
    <property type="entry name" value="HTH-TYPE TRANSCRIPTIONAL REGULATOR TDCA"/>
    <property type="match status" value="1"/>
</dbReference>
<dbReference type="InterPro" id="IPR000847">
    <property type="entry name" value="LysR_HTH_N"/>
</dbReference>
<name>A0A1P8MY49_9RHOB</name>
<dbReference type="Pfam" id="PF00126">
    <property type="entry name" value="HTH_1"/>
    <property type="match status" value="1"/>
</dbReference>
<gene>
    <name evidence="6" type="ORF">BWR18_16000</name>
</gene>
<evidence type="ECO:0000259" key="5">
    <source>
        <dbReference type="PROSITE" id="PS50931"/>
    </source>
</evidence>
<dbReference type="CDD" id="cd05466">
    <property type="entry name" value="PBP2_LTTR_substrate"/>
    <property type="match status" value="1"/>
</dbReference>
<reference evidence="6 7" key="1">
    <citation type="submission" date="2017-01" db="EMBL/GenBank/DDBJ databases">
        <title>Complete genome of Tateyamaria omphalii DOK1-4 isolated from seawater in Dokdo.</title>
        <authorList>
            <person name="Kim J.H."/>
            <person name="Chi W.-J."/>
        </authorList>
    </citation>
    <scope>NUCLEOTIDE SEQUENCE [LARGE SCALE GENOMIC DNA]</scope>
    <source>
        <strain evidence="6 7">DOK1-4</strain>
    </source>
</reference>
<dbReference type="Gene3D" id="3.40.190.290">
    <property type="match status" value="1"/>
</dbReference>
<dbReference type="OrthoDB" id="9815174at2"/>
<dbReference type="Proteomes" id="UP000186336">
    <property type="component" value="Chromosome"/>
</dbReference>
<evidence type="ECO:0000313" key="7">
    <source>
        <dbReference type="Proteomes" id="UP000186336"/>
    </source>
</evidence>
<protein>
    <recommendedName>
        <fullName evidence="5">HTH lysR-type domain-containing protein</fullName>
    </recommendedName>
</protein>
<evidence type="ECO:0000256" key="3">
    <source>
        <dbReference type="ARBA" id="ARBA00023125"/>
    </source>
</evidence>
<dbReference type="RefSeq" id="WP_076629443.1">
    <property type="nucleotide sequence ID" value="NZ_CP019312.1"/>
</dbReference>
<organism evidence="6 7">
    <name type="scientific">Tateyamaria omphalii</name>
    <dbReference type="NCBI Taxonomy" id="299262"/>
    <lineage>
        <taxon>Bacteria</taxon>
        <taxon>Pseudomonadati</taxon>
        <taxon>Pseudomonadota</taxon>
        <taxon>Alphaproteobacteria</taxon>
        <taxon>Rhodobacterales</taxon>
        <taxon>Roseobacteraceae</taxon>
        <taxon>Tateyamaria</taxon>
    </lineage>
</organism>
<dbReference type="GO" id="GO:0003677">
    <property type="term" value="F:DNA binding"/>
    <property type="evidence" value="ECO:0007669"/>
    <property type="project" value="UniProtKB-KW"/>
</dbReference>
<keyword evidence="7" id="KW-1185">Reference proteome</keyword>